<dbReference type="Proteomes" id="UP000701801">
    <property type="component" value="Unassembled WGS sequence"/>
</dbReference>
<name>A0A9N9LII2_9HELO</name>
<protein>
    <submittedName>
        <fullName evidence="1">Uncharacterized protein</fullName>
    </submittedName>
</protein>
<sequence>MDGLTIGFLNPLTISSSISAVPQKAKVESGTTPILAKPRTQNMSESMDGLLAVAEDERRDQISLQKYINMDGRPEGITQEDLICRASIKEVVTLLVKKPSFKRLLVDGFGLHVDYARDIVPLVMDYKSYPKQWKISQCGNSVATADDWKQEGNEAIQKKNRRFASNPSPEEYDDIRQNRALAYLRDKSFEVAL</sequence>
<keyword evidence="2" id="KW-1185">Reference proteome</keyword>
<evidence type="ECO:0000313" key="2">
    <source>
        <dbReference type="Proteomes" id="UP000701801"/>
    </source>
</evidence>
<comment type="caution">
    <text evidence="1">The sequence shown here is derived from an EMBL/GenBank/DDBJ whole genome shotgun (WGS) entry which is preliminary data.</text>
</comment>
<dbReference type="EMBL" id="CAJVRM010000080">
    <property type="protein sequence ID" value="CAG8973780.1"/>
    <property type="molecule type" value="Genomic_DNA"/>
</dbReference>
<organism evidence="1 2">
    <name type="scientific">Hymenoscyphus albidus</name>
    <dbReference type="NCBI Taxonomy" id="595503"/>
    <lineage>
        <taxon>Eukaryota</taxon>
        <taxon>Fungi</taxon>
        <taxon>Dikarya</taxon>
        <taxon>Ascomycota</taxon>
        <taxon>Pezizomycotina</taxon>
        <taxon>Leotiomycetes</taxon>
        <taxon>Helotiales</taxon>
        <taxon>Helotiaceae</taxon>
        <taxon>Hymenoscyphus</taxon>
    </lineage>
</organism>
<reference evidence="1" key="1">
    <citation type="submission" date="2021-07" db="EMBL/GenBank/DDBJ databases">
        <authorList>
            <person name="Durling M."/>
        </authorList>
    </citation>
    <scope>NUCLEOTIDE SEQUENCE</scope>
</reference>
<evidence type="ECO:0000313" key="1">
    <source>
        <dbReference type="EMBL" id="CAG8973780.1"/>
    </source>
</evidence>
<dbReference type="AlphaFoldDB" id="A0A9N9LII2"/>
<accession>A0A9N9LII2</accession>
<proteinExistence type="predicted"/>
<gene>
    <name evidence="1" type="ORF">HYALB_00006325</name>
</gene>